<sequence>MLLRVVRPEPTSTAKPTTKSEGKRFRQEPILGDYEWVNVSDAGTIRPEGDFKGSSHGRGTKHYIRSDPSDCSENPLGDMPGSRRYRLDSSSDSGEFPVRLWEFHQLTGIDEQDRRPSRSDASCPGTRAISDSLRSLNLENTQRVVKSGMSVLRLVNYGGSHSKLDDAVGQFQASLNTAGLVLAEKAEWDEMEGTRSADRSRKDALTKSQKALKVAQLEIDRLTSMTEHYRNHADRLWSETCGVSYPPRTTASSA</sequence>
<dbReference type="RefSeq" id="XP_021874717.1">
    <property type="nucleotide sequence ID" value="XM_022012543.1"/>
</dbReference>
<feature type="region of interest" description="Disordered" evidence="1">
    <location>
        <begin position="43"/>
        <end position="93"/>
    </location>
</feature>
<comment type="caution">
    <text evidence="2">The sequence shown here is derived from an EMBL/GenBank/DDBJ whole genome shotgun (WGS) entry which is preliminary data.</text>
</comment>
<protein>
    <submittedName>
        <fullName evidence="2">Uncharacterized protein</fullName>
    </submittedName>
</protein>
<name>A0A1Y1USQ0_9TREE</name>
<accession>A0A1Y1USQ0</accession>
<feature type="compositionally biased region" description="Basic and acidic residues" evidence="1">
    <location>
        <begin position="18"/>
        <end position="27"/>
    </location>
</feature>
<proteinExistence type="predicted"/>
<organism evidence="2 3">
    <name type="scientific">Kockovaella imperatae</name>
    <dbReference type="NCBI Taxonomy" id="4999"/>
    <lineage>
        <taxon>Eukaryota</taxon>
        <taxon>Fungi</taxon>
        <taxon>Dikarya</taxon>
        <taxon>Basidiomycota</taxon>
        <taxon>Agaricomycotina</taxon>
        <taxon>Tremellomycetes</taxon>
        <taxon>Tremellales</taxon>
        <taxon>Cuniculitremaceae</taxon>
        <taxon>Kockovaella</taxon>
    </lineage>
</organism>
<dbReference type="InParanoid" id="A0A1Y1USQ0"/>
<gene>
    <name evidence="2" type="ORF">BD324DRAFT_34684</name>
</gene>
<evidence type="ECO:0000313" key="2">
    <source>
        <dbReference type="EMBL" id="ORX41038.1"/>
    </source>
</evidence>
<keyword evidence="3" id="KW-1185">Reference proteome</keyword>
<feature type="region of interest" description="Disordered" evidence="1">
    <location>
        <begin position="1"/>
        <end position="27"/>
    </location>
</feature>
<dbReference type="EMBL" id="NBSH01000001">
    <property type="protein sequence ID" value="ORX41038.1"/>
    <property type="molecule type" value="Genomic_DNA"/>
</dbReference>
<dbReference type="GeneID" id="33554351"/>
<evidence type="ECO:0000313" key="3">
    <source>
        <dbReference type="Proteomes" id="UP000193218"/>
    </source>
</evidence>
<reference evidence="2 3" key="1">
    <citation type="submission" date="2017-03" db="EMBL/GenBank/DDBJ databases">
        <title>Widespread Adenine N6-methylation of Active Genes in Fungi.</title>
        <authorList>
            <consortium name="DOE Joint Genome Institute"/>
            <person name="Mondo S.J."/>
            <person name="Dannebaum R.O."/>
            <person name="Kuo R.C."/>
            <person name="Louie K.B."/>
            <person name="Bewick A.J."/>
            <person name="Labutti K."/>
            <person name="Haridas S."/>
            <person name="Kuo A."/>
            <person name="Salamov A."/>
            <person name="Ahrendt S.R."/>
            <person name="Lau R."/>
            <person name="Bowen B.P."/>
            <person name="Lipzen A."/>
            <person name="Sullivan W."/>
            <person name="Andreopoulos W.B."/>
            <person name="Clum A."/>
            <person name="Lindquist E."/>
            <person name="Daum C."/>
            <person name="Northen T.R."/>
            <person name="Ramamoorthy G."/>
            <person name="Schmitz R.J."/>
            <person name="Gryganskyi A."/>
            <person name="Culley D."/>
            <person name="Magnuson J."/>
            <person name="James T.Y."/>
            <person name="O'Malley M.A."/>
            <person name="Stajich J.E."/>
            <person name="Spatafora J.W."/>
            <person name="Visel A."/>
            <person name="Grigoriev I.V."/>
        </authorList>
    </citation>
    <scope>NUCLEOTIDE SEQUENCE [LARGE SCALE GENOMIC DNA]</scope>
    <source>
        <strain evidence="2 3">NRRL Y-17943</strain>
    </source>
</reference>
<dbReference type="AlphaFoldDB" id="A0A1Y1USQ0"/>
<dbReference type="Proteomes" id="UP000193218">
    <property type="component" value="Unassembled WGS sequence"/>
</dbReference>
<evidence type="ECO:0000256" key="1">
    <source>
        <dbReference type="SAM" id="MobiDB-lite"/>
    </source>
</evidence>